<evidence type="ECO:0000256" key="1">
    <source>
        <dbReference type="SAM" id="MobiDB-lite"/>
    </source>
</evidence>
<keyword evidence="4" id="KW-1185">Reference proteome</keyword>
<dbReference type="RefSeq" id="WP_108988128.1">
    <property type="nucleotide sequence ID" value="NZ_BEWB01000006.1"/>
</dbReference>
<protein>
    <recommendedName>
        <fullName evidence="5">Lipoprotein</fullName>
    </recommendedName>
</protein>
<dbReference type="AlphaFoldDB" id="A0A6N9URK3"/>
<evidence type="ECO:0000256" key="2">
    <source>
        <dbReference type="SAM" id="SignalP"/>
    </source>
</evidence>
<evidence type="ECO:0008006" key="5">
    <source>
        <dbReference type="Google" id="ProtNLM"/>
    </source>
</evidence>
<feature type="signal peptide" evidence="2">
    <location>
        <begin position="1"/>
        <end position="24"/>
    </location>
</feature>
<keyword evidence="2" id="KW-0732">Signal</keyword>
<evidence type="ECO:0000313" key="4">
    <source>
        <dbReference type="Proteomes" id="UP000469545"/>
    </source>
</evidence>
<dbReference type="PROSITE" id="PS51257">
    <property type="entry name" value="PROKAR_LIPOPROTEIN"/>
    <property type="match status" value="1"/>
</dbReference>
<reference evidence="3 4" key="1">
    <citation type="submission" date="2020-01" db="EMBL/GenBank/DDBJ databases">
        <title>Insect and environment-associated Actinomycetes.</title>
        <authorList>
            <person name="Currrie C."/>
            <person name="Chevrette M."/>
            <person name="Carlson C."/>
            <person name="Stubbendieck R."/>
            <person name="Wendt-Pienkowski E."/>
        </authorList>
    </citation>
    <scope>NUCLEOTIDE SEQUENCE [LARGE SCALE GENOMIC DNA]</scope>
    <source>
        <strain evidence="3 4">SID14172</strain>
    </source>
</reference>
<name>A0A6N9URK3_9ACTN</name>
<proteinExistence type="predicted"/>
<dbReference type="Proteomes" id="UP000469545">
    <property type="component" value="Unassembled WGS sequence"/>
</dbReference>
<sequence length="223" mass="23480">MRTRTTTATAAAALTTAVALLLTACGGGSDSDDSGKDEIAGADTGASASASASPSPSASGDGVDRPEIKLPADVKNVFEGTKTGDPVKDAVLADNERMINSIDEAITVDAEEHPALKFYSKDNALVAAATYVQSFYEGGTTWTGSTRYYDREVTLSGDNAATVTYCGDETESYSKDRKTKKVKKTPGDADDYVSYNARMEKNADGVWQTVNVVSERGSEKCQP</sequence>
<feature type="chain" id="PRO_5039642865" description="Lipoprotein" evidence="2">
    <location>
        <begin position="25"/>
        <end position="223"/>
    </location>
</feature>
<evidence type="ECO:0000313" key="3">
    <source>
        <dbReference type="EMBL" id="NEB19206.1"/>
    </source>
</evidence>
<comment type="caution">
    <text evidence="3">The sequence shown here is derived from an EMBL/GenBank/DDBJ whole genome shotgun (WGS) entry which is preliminary data.</text>
</comment>
<feature type="region of interest" description="Disordered" evidence="1">
    <location>
        <begin position="27"/>
        <end position="66"/>
    </location>
</feature>
<accession>A0A6N9URK3</accession>
<organism evidence="3 4">
    <name type="scientific">Streptomyces coelicoflavus</name>
    <dbReference type="NCBI Taxonomy" id="285562"/>
    <lineage>
        <taxon>Bacteria</taxon>
        <taxon>Bacillati</taxon>
        <taxon>Actinomycetota</taxon>
        <taxon>Actinomycetes</taxon>
        <taxon>Kitasatosporales</taxon>
        <taxon>Streptomycetaceae</taxon>
        <taxon>Streptomyces</taxon>
    </lineage>
</organism>
<dbReference type="EMBL" id="JAAGMB010000496">
    <property type="protein sequence ID" value="NEB19206.1"/>
    <property type="molecule type" value="Genomic_DNA"/>
</dbReference>
<feature type="compositionally biased region" description="Low complexity" evidence="1">
    <location>
        <begin position="41"/>
        <end position="61"/>
    </location>
</feature>
<gene>
    <name evidence="3" type="ORF">G3I46_22340</name>
</gene>